<feature type="transmembrane region" description="Helical" evidence="4">
    <location>
        <begin position="33"/>
        <end position="56"/>
    </location>
</feature>
<dbReference type="InterPro" id="IPR020846">
    <property type="entry name" value="MFS_dom"/>
</dbReference>
<keyword evidence="2 4" id="KW-1133">Transmembrane helix</keyword>
<proteinExistence type="predicted"/>
<dbReference type="InterPro" id="IPR052952">
    <property type="entry name" value="MFS-Transporter"/>
</dbReference>
<dbReference type="RefSeq" id="WP_218287001.1">
    <property type="nucleotide sequence ID" value="NZ_CP076448.1"/>
</dbReference>
<dbReference type="Pfam" id="PF07690">
    <property type="entry name" value="MFS_1"/>
    <property type="match status" value="1"/>
</dbReference>
<dbReference type="KEGG" id="elio:KO353_07080"/>
<keyword evidence="1 4" id="KW-0812">Transmembrane</keyword>
<accession>A0A975U455</accession>
<dbReference type="EMBL" id="CP076448">
    <property type="protein sequence ID" value="QXM25950.1"/>
    <property type="molecule type" value="Genomic_DNA"/>
</dbReference>
<dbReference type="PROSITE" id="PS50850">
    <property type="entry name" value="MFS"/>
    <property type="match status" value="1"/>
</dbReference>
<organism evidence="6 7">
    <name type="scientific">Elioraea tepida</name>
    <dbReference type="NCBI Taxonomy" id="2843330"/>
    <lineage>
        <taxon>Bacteria</taxon>
        <taxon>Pseudomonadati</taxon>
        <taxon>Pseudomonadota</taxon>
        <taxon>Alphaproteobacteria</taxon>
        <taxon>Acetobacterales</taxon>
        <taxon>Elioraeaceae</taxon>
        <taxon>Elioraea</taxon>
    </lineage>
</organism>
<dbReference type="PANTHER" id="PTHR23527">
    <property type="entry name" value="BLL3282 PROTEIN"/>
    <property type="match status" value="1"/>
</dbReference>
<dbReference type="PANTHER" id="PTHR23527:SF1">
    <property type="entry name" value="BLL3282 PROTEIN"/>
    <property type="match status" value="1"/>
</dbReference>
<protein>
    <submittedName>
        <fullName evidence="6">MFS transporter</fullName>
    </submittedName>
</protein>
<feature type="transmembrane region" description="Helical" evidence="4">
    <location>
        <begin position="325"/>
        <end position="343"/>
    </location>
</feature>
<dbReference type="Proteomes" id="UP000694001">
    <property type="component" value="Chromosome"/>
</dbReference>
<evidence type="ECO:0000313" key="7">
    <source>
        <dbReference type="Proteomes" id="UP000694001"/>
    </source>
</evidence>
<evidence type="ECO:0000256" key="1">
    <source>
        <dbReference type="ARBA" id="ARBA00022692"/>
    </source>
</evidence>
<feature type="transmembrane region" description="Helical" evidence="4">
    <location>
        <begin position="355"/>
        <end position="376"/>
    </location>
</feature>
<feature type="transmembrane region" description="Helical" evidence="4">
    <location>
        <begin position="232"/>
        <end position="254"/>
    </location>
</feature>
<keyword evidence="3 4" id="KW-0472">Membrane</keyword>
<feature type="transmembrane region" description="Helical" evidence="4">
    <location>
        <begin position="146"/>
        <end position="166"/>
    </location>
</feature>
<evidence type="ECO:0000256" key="4">
    <source>
        <dbReference type="SAM" id="Phobius"/>
    </source>
</evidence>
<feature type="transmembrane region" description="Helical" evidence="4">
    <location>
        <begin position="68"/>
        <end position="91"/>
    </location>
</feature>
<dbReference type="AlphaFoldDB" id="A0A975U455"/>
<gene>
    <name evidence="6" type="ORF">KO353_07080</name>
</gene>
<dbReference type="GO" id="GO:0022857">
    <property type="term" value="F:transmembrane transporter activity"/>
    <property type="evidence" value="ECO:0007669"/>
    <property type="project" value="InterPro"/>
</dbReference>
<evidence type="ECO:0000259" key="5">
    <source>
        <dbReference type="PROSITE" id="PS50850"/>
    </source>
</evidence>
<evidence type="ECO:0000313" key="6">
    <source>
        <dbReference type="EMBL" id="QXM25950.1"/>
    </source>
</evidence>
<feature type="transmembrane region" description="Helical" evidence="4">
    <location>
        <begin position="203"/>
        <end position="226"/>
    </location>
</feature>
<evidence type="ECO:0000256" key="2">
    <source>
        <dbReference type="ARBA" id="ARBA00022989"/>
    </source>
</evidence>
<keyword evidence="7" id="KW-1185">Reference proteome</keyword>
<sequence length="379" mass="38125">MLVQQAFATFTRGLVPVLAPAMAPDLGVDPSLAGLYAALAAAAALVGTLGVGGFLARYGALRVAQVALAIAAAGLAMAAPAGVALVALGAIPVGLGSTIATPASSHLLARVVPPRQQPLLFSIKQTGVPVGVAMTGLLGPGLAALFGWRGALVVSALLCLGLCLALEPFRARFDSDRDPGALIGLAGVLDTLATVRRLGAIRVLAMAFVVLVGLQFVLQTFLVVFLVERLGWTLGSAGALFSLASLVAIPARILWGAAGARFPARVLLAIIAFGTCLSFAALAPLAPTSSWWLVFAASIAGAATAMAWHGLMLAELARLSPPGRAGAVTGAVLAFAQIGQIALPPLFGALVGAGLGWGPAWVALGLPAALVAVWLLRSR</sequence>
<reference evidence="6" key="1">
    <citation type="submission" date="2021-06" db="EMBL/GenBank/DDBJ databases">
        <title>Elioraea tepida, sp. nov., a moderately thermophilic aerobic anoxygenic phototrophic bacterium isolated from an alkaline siliceous hot spring mat community in Yellowstone National Park, WY, USA.</title>
        <authorList>
            <person name="Saini M.K."/>
            <person name="Yoshida S."/>
            <person name="Sebastian A."/>
            <person name="Hirose S."/>
            <person name="Hara E."/>
            <person name="Tamaki H."/>
            <person name="Soulier N.T."/>
            <person name="Albert I."/>
            <person name="Hanada S."/>
            <person name="Bryant D.A."/>
            <person name="Tank M."/>
        </authorList>
    </citation>
    <scope>NUCLEOTIDE SEQUENCE</scope>
    <source>
        <strain evidence="6">MS-P2</strain>
    </source>
</reference>
<feature type="transmembrane region" description="Helical" evidence="4">
    <location>
        <begin position="266"/>
        <end position="285"/>
    </location>
</feature>
<dbReference type="InterPro" id="IPR011701">
    <property type="entry name" value="MFS"/>
</dbReference>
<feature type="transmembrane region" description="Helical" evidence="4">
    <location>
        <begin position="291"/>
        <end position="313"/>
    </location>
</feature>
<name>A0A975U455_9PROT</name>
<feature type="domain" description="Major facilitator superfamily (MFS) profile" evidence="5">
    <location>
        <begin position="1"/>
        <end position="379"/>
    </location>
</feature>
<evidence type="ECO:0000256" key="3">
    <source>
        <dbReference type="ARBA" id="ARBA00023136"/>
    </source>
</evidence>